<feature type="signal peptide" evidence="3">
    <location>
        <begin position="1"/>
        <end position="42"/>
    </location>
</feature>
<evidence type="ECO:0000313" key="5">
    <source>
        <dbReference type="Proteomes" id="UP001157017"/>
    </source>
</evidence>
<dbReference type="CDD" id="cd00599">
    <property type="entry name" value="GH25_muramidase"/>
    <property type="match status" value="1"/>
</dbReference>
<gene>
    <name evidence="4" type="ORF">GCM10025868_44870</name>
</gene>
<dbReference type="SUPFAM" id="SSF51445">
    <property type="entry name" value="(Trans)glycosidases"/>
    <property type="match status" value="1"/>
</dbReference>
<dbReference type="EMBL" id="BSUZ01000001">
    <property type="protein sequence ID" value="GMA89237.1"/>
    <property type="molecule type" value="Genomic_DNA"/>
</dbReference>
<evidence type="ECO:0000256" key="3">
    <source>
        <dbReference type="SAM" id="SignalP"/>
    </source>
</evidence>
<proteinExistence type="inferred from homology"/>
<reference evidence="5" key="1">
    <citation type="journal article" date="2019" name="Int. J. Syst. Evol. Microbiol.">
        <title>The Global Catalogue of Microorganisms (GCM) 10K type strain sequencing project: providing services to taxonomists for standard genome sequencing and annotation.</title>
        <authorList>
            <consortium name="The Broad Institute Genomics Platform"/>
            <consortium name="The Broad Institute Genome Sequencing Center for Infectious Disease"/>
            <person name="Wu L."/>
            <person name="Ma J."/>
        </authorList>
    </citation>
    <scope>NUCLEOTIDE SEQUENCE [LARGE SCALE GENOMIC DNA]</scope>
    <source>
        <strain evidence="5">NBRC 108730</strain>
    </source>
</reference>
<name>A0ABQ6JQY3_9ACTN</name>
<feature type="region of interest" description="Disordered" evidence="2">
    <location>
        <begin position="54"/>
        <end position="76"/>
    </location>
</feature>
<keyword evidence="3" id="KW-0732">Signal</keyword>
<evidence type="ECO:0000256" key="1">
    <source>
        <dbReference type="ARBA" id="ARBA00010646"/>
    </source>
</evidence>
<protein>
    <submittedName>
        <fullName evidence="4">Uncharacterized protein</fullName>
    </submittedName>
</protein>
<dbReference type="Pfam" id="PF01183">
    <property type="entry name" value="Glyco_hydro_25"/>
    <property type="match status" value="1"/>
</dbReference>
<dbReference type="InterPro" id="IPR017853">
    <property type="entry name" value="GH"/>
</dbReference>
<dbReference type="PANTHER" id="PTHR34135:SF2">
    <property type="entry name" value="LYSOZYME"/>
    <property type="match status" value="1"/>
</dbReference>
<evidence type="ECO:0000313" key="4">
    <source>
        <dbReference type="EMBL" id="GMA89237.1"/>
    </source>
</evidence>
<dbReference type="InterPro" id="IPR006311">
    <property type="entry name" value="TAT_signal"/>
</dbReference>
<dbReference type="Proteomes" id="UP001157017">
    <property type="component" value="Unassembled WGS sequence"/>
</dbReference>
<keyword evidence="5" id="KW-1185">Reference proteome</keyword>
<sequence length="485" mass="51169">MRPFTAVRRPRPSRSRRGITGALAAVAVGAAVCAAAPQAATAATADVAAASARSASHPTGPLGVDASRWQSPGSTTGACGSIVPDWRRVRDTHRFLVHRAAVTLADGTNSVDPCYRAAAVAARAAGLYRGAYMYVRPSTTAGSAAASARFLVAATGRLQEPGDLPPVLDLEVSGGLTPRSLQAWVRTWLTTVQRLTNRTPVVYTTPSFWRGAMADSTAFHAYPLWIAHWGPRTPSVPGGWPTWTLWQYSATGSVAGIRTDVDLDAFNGDAAGLRAFAHPSTTISTTTTGARAFRGSTWTLRGRLTTTGPSSAAAGRAVKLLVRAKGSSAAWRQVATTTTSAGGAFAFVRRPSSAWEYKVRFSGSRAVAASWSTERAHTISDRYAAEVTATTSATRVARGHAVTVRGSLRRTASKPPLTGKSLRVYTKRTAKGSKWVLAKSVRTSAVRGTYRATLHPTTSVSVKVVFAGSTANRPDTSPVHRLSVR</sequence>
<dbReference type="InterPro" id="IPR002053">
    <property type="entry name" value="Glyco_hydro_25"/>
</dbReference>
<dbReference type="PROSITE" id="PS51904">
    <property type="entry name" value="GLYCOSYL_HYDROL_F25_2"/>
    <property type="match status" value="1"/>
</dbReference>
<dbReference type="Gene3D" id="3.20.20.80">
    <property type="entry name" value="Glycosidases"/>
    <property type="match status" value="1"/>
</dbReference>
<dbReference type="PANTHER" id="PTHR34135">
    <property type="entry name" value="LYSOZYME"/>
    <property type="match status" value="1"/>
</dbReference>
<comment type="similarity">
    <text evidence="1">Belongs to the glycosyl hydrolase 25 family.</text>
</comment>
<evidence type="ECO:0000256" key="2">
    <source>
        <dbReference type="SAM" id="MobiDB-lite"/>
    </source>
</evidence>
<organism evidence="4 5">
    <name type="scientific">Angustibacter aerolatus</name>
    <dbReference type="NCBI Taxonomy" id="1162965"/>
    <lineage>
        <taxon>Bacteria</taxon>
        <taxon>Bacillati</taxon>
        <taxon>Actinomycetota</taxon>
        <taxon>Actinomycetes</taxon>
        <taxon>Kineosporiales</taxon>
        <taxon>Kineosporiaceae</taxon>
    </lineage>
</organism>
<accession>A0ABQ6JQY3</accession>
<comment type="caution">
    <text evidence="4">The sequence shown here is derived from an EMBL/GenBank/DDBJ whole genome shotgun (WGS) entry which is preliminary data.</text>
</comment>
<feature type="chain" id="PRO_5045984761" evidence="3">
    <location>
        <begin position="43"/>
        <end position="485"/>
    </location>
</feature>
<dbReference type="PROSITE" id="PS51318">
    <property type="entry name" value="TAT"/>
    <property type="match status" value="1"/>
</dbReference>